<dbReference type="Proteomes" id="UP000050515">
    <property type="component" value="Unassembled WGS sequence"/>
</dbReference>
<feature type="domain" description="Cytidyltransferase-like" evidence="5">
    <location>
        <begin position="6"/>
        <end position="133"/>
    </location>
</feature>
<dbReference type="Proteomes" id="UP000050320">
    <property type="component" value="Unassembled WGS sequence"/>
</dbReference>
<evidence type="ECO:0000313" key="6">
    <source>
        <dbReference type="EMBL" id="KPV47156.1"/>
    </source>
</evidence>
<dbReference type="AlphaFoldDB" id="A0A0P9CNI2"/>
<protein>
    <submittedName>
        <fullName evidence="6">FAD synthase</fullName>
    </submittedName>
</protein>
<evidence type="ECO:0000256" key="1">
    <source>
        <dbReference type="ARBA" id="ARBA00022679"/>
    </source>
</evidence>
<dbReference type="Gene3D" id="3.40.50.620">
    <property type="entry name" value="HUPs"/>
    <property type="match status" value="1"/>
</dbReference>
<comment type="caution">
    <text evidence="6">The sequence shown here is derived from an EMBL/GenBank/DDBJ whole genome shotgun (WGS) entry which is preliminary data.</text>
</comment>
<dbReference type="EMBL" id="LJCQ01000123">
    <property type="protein sequence ID" value="KPV47156.1"/>
    <property type="molecule type" value="Genomic_DNA"/>
</dbReference>
<evidence type="ECO:0000259" key="5">
    <source>
        <dbReference type="Pfam" id="PF01467"/>
    </source>
</evidence>
<dbReference type="RefSeq" id="WP_048102270.1">
    <property type="nucleotide sequence ID" value="NZ_JBBYJF010000034.1"/>
</dbReference>
<organism evidence="6 9">
    <name type="scientific">Acidiplasma aeolicum</name>
    <dbReference type="NCBI Taxonomy" id="507754"/>
    <lineage>
        <taxon>Archaea</taxon>
        <taxon>Methanobacteriati</taxon>
        <taxon>Thermoplasmatota</taxon>
        <taxon>Thermoplasmata</taxon>
        <taxon>Thermoplasmatales</taxon>
        <taxon>Ferroplasmaceae</taxon>
        <taxon>Acidiplasma</taxon>
    </lineage>
</organism>
<reference evidence="7 8" key="2">
    <citation type="submission" date="2015-09" db="EMBL/GenBank/DDBJ databases">
        <title>Heavy metals and arsenic resistance mechanisms in polyextremophilic archaea of the family Ferroplasmaceae.</title>
        <authorList>
            <person name="Bulaev A.G."/>
            <person name="Kanygina A.V."/>
        </authorList>
    </citation>
    <scope>NUCLEOTIDE SEQUENCE [LARGE SCALE GENOMIC DNA]</scope>
    <source>
        <strain evidence="7 8">VT</strain>
    </source>
</reference>
<gene>
    <name evidence="7" type="ORF">AOG54_07950</name>
    <name evidence="6" type="ORF">SE19_02285</name>
</gene>
<evidence type="ECO:0000313" key="9">
    <source>
        <dbReference type="Proteomes" id="UP000050515"/>
    </source>
</evidence>
<accession>A0A0P9CNI2</accession>
<dbReference type="NCBIfam" id="TIGR00125">
    <property type="entry name" value="cyt_tran_rel"/>
    <property type="match status" value="1"/>
</dbReference>
<dbReference type="GO" id="GO:0005524">
    <property type="term" value="F:ATP binding"/>
    <property type="evidence" value="ECO:0007669"/>
    <property type="project" value="UniProtKB-KW"/>
</dbReference>
<dbReference type="SUPFAM" id="SSF52374">
    <property type="entry name" value="Nucleotidylyl transferase"/>
    <property type="match status" value="1"/>
</dbReference>
<dbReference type="PANTHER" id="PTHR43793">
    <property type="entry name" value="FAD SYNTHASE"/>
    <property type="match status" value="1"/>
</dbReference>
<dbReference type="OrthoDB" id="1912at2157"/>
<sequence length="139" mass="15834">MIRVMATGVFDIVHLGHLHYLQESKSFGDYLMVVVASDYTAAKHGKRLIFNENERLELIRALKPVDYAVVGHSSDNIFKTVEELKPDIITLGYDQNFDENYIVNECKKLGLNVTVKRTSKYDGINNSSSIIRKKILETL</sequence>
<keyword evidence="3" id="KW-0547">Nucleotide-binding</keyword>
<proteinExistence type="predicted"/>
<dbReference type="EMBL" id="LKBG01000046">
    <property type="protein sequence ID" value="KQB36147.1"/>
    <property type="molecule type" value="Genomic_DNA"/>
</dbReference>
<evidence type="ECO:0000256" key="2">
    <source>
        <dbReference type="ARBA" id="ARBA00022695"/>
    </source>
</evidence>
<dbReference type="InterPro" id="IPR050385">
    <property type="entry name" value="Archaeal_FAD_synthase"/>
</dbReference>
<dbReference type="InterPro" id="IPR014729">
    <property type="entry name" value="Rossmann-like_a/b/a_fold"/>
</dbReference>
<evidence type="ECO:0000256" key="4">
    <source>
        <dbReference type="ARBA" id="ARBA00022840"/>
    </source>
</evidence>
<dbReference type="Pfam" id="PF01467">
    <property type="entry name" value="CTP_transf_like"/>
    <property type="match status" value="1"/>
</dbReference>
<dbReference type="PANTHER" id="PTHR43793:SF1">
    <property type="entry name" value="FAD SYNTHASE"/>
    <property type="match status" value="1"/>
</dbReference>
<keyword evidence="2" id="KW-0548">Nucleotidyltransferase</keyword>
<evidence type="ECO:0000256" key="3">
    <source>
        <dbReference type="ARBA" id="ARBA00022741"/>
    </source>
</evidence>
<reference evidence="6 9" key="1">
    <citation type="submission" date="2015-09" db="EMBL/GenBank/DDBJ databases">
        <title>Draft genome sequence of Acidiplasma aeolicum DSM 18409.</title>
        <authorList>
            <person name="Hemp J."/>
        </authorList>
    </citation>
    <scope>NUCLEOTIDE SEQUENCE [LARGE SCALE GENOMIC DNA]</scope>
    <source>
        <strain evidence="6 9">V</strain>
    </source>
</reference>
<dbReference type="InterPro" id="IPR004821">
    <property type="entry name" value="Cyt_trans-like"/>
</dbReference>
<name>A0A0P9CNI2_9ARCH</name>
<dbReference type="PATRIC" id="fig|507754.4.peg.784"/>
<dbReference type="GO" id="GO:0016779">
    <property type="term" value="F:nucleotidyltransferase activity"/>
    <property type="evidence" value="ECO:0007669"/>
    <property type="project" value="UniProtKB-KW"/>
</dbReference>
<keyword evidence="1" id="KW-0808">Transferase</keyword>
<evidence type="ECO:0000313" key="8">
    <source>
        <dbReference type="Proteomes" id="UP000050320"/>
    </source>
</evidence>
<dbReference type="GeneID" id="84221459"/>
<evidence type="ECO:0000313" key="7">
    <source>
        <dbReference type="EMBL" id="KQB36147.1"/>
    </source>
</evidence>
<keyword evidence="4" id="KW-0067">ATP-binding</keyword>
<keyword evidence="8" id="KW-1185">Reference proteome</keyword>